<evidence type="ECO:0000256" key="1">
    <source>
        <dbReference type="SAM" id="MobiDB-lite"/>
    </source>
</evidence>
<dbReference type="EMBL" id="LR746270">
    <property type="protein sequence ID" value="CAA7399407.1"/>
    <property type="molecule type" value="Genomic_DNA"/>
</dbReference>
<proteinExistence type="predicted"/>
<keyword evidence="3" id="KW-1185">Reference proteome</keyword>
<feature type="compositionally biased region" description="Gly residues" evidence="1">
    <location>
        <begin position="18"/>
        <end position="38"/>
    </location>
</feature>
<accession>A0A7I8KNL6</accession>
<sequence length="77" mass="7696">MEGLVGGGGGEEDMEELGGVGEGALGEGEEGGGIVGGGGEVAEEANRYNIISMQNLIELKKENSSGTRSIAPDNSTQ</sequence>
<evidence type="ECO:0000313" key="2">
    <source>
        <dbReference type="EMBL" id="CAA7399407.1"/>
    </source>
</evidence>
<organism evidence="2 3">
    <name type="scientific">Spirodela intermedia</name>
    <name type="common">Intermediate duckweed</name>
    <dbReference type="NCBI Taxonomy" id="51605"/>
    <lineage>
        <taxon>Eukaryota</taxon>
        <taxon>Viridiplantae</taxon>
        <taxon>Streptophyta</taxon>
        <taxon>Embryophyta</taxon>
        <taxon>Tracheophyta</taxon>
        <taxon>Spermatophyta</taxon>
        <taxon>Magnoliopsida</taxon>
        <taxon>Liliopsida</taxon>
        <taxon>Araceae</taxon>
        <taxon>Lemnoideae</taxon>
        <taxon>Spirodela</taxon>
    </lineage>
</organism>
<reference evidence="2" key="1">
    <citation type="submission" date="2020-02" db="EMBL/GenBank/DDBJ databases">
        <authorList>
            <person name="Scholz U."/>
            <person name="Mascher M."/>
            <person name="Fiebig A."/>
        </authorList>
    </citation>
    <scope>NUCLEOTIDE SEQUENCE</scope>
</reference>
<name>A0A7I8KNL6_SPIIN</name>
<gene>
    <name evidence="2" type="ORF">SI8410_07010077</name>
</gene>
<protein>
    <submittedName>
        <fullName evidence="2">Uncharacterized protein</fullName>
    </submittedName>
</protein>
<dbReference type="AlphaFoldDB" id="A0A7I8KNL6"/>
<feature type="region of interest" description="Disordered" evidence="1">
    <location>
        <begin position="1"/>
        <end position="38"/>
    </location>
</feature>
<evidence type="ECO:0000313" key="3">
    <source>
        <dbReference type="Proteomes" id="UP000663760"/>
    </source>
</evidence>
<dbReference type="Proteomes" id="UP000663760">
    <property type="component" value="Chromosome 7"/>
</dbReference>